<name>X1L2T0_9ZZZZ</name>
<reference evidence="1" key="1">
    <citation type="journal article" date="2014" name="Front. Microbiol.">
        <title>High frequency of phylogenetically diverse reductive dehalogenase-homologous genes in deep subseafloor sedimentary metagenomes.</title>
        <authorList>
            <person name="Kawai M."/>
            <person name="Futagami T."/>
            <person name="Toyoda A."/>
            <person name="Takaki Y."/>
            <person name="Nishi S."/>
            <person name="Hori S."/>
            <person name="Arai W."/>
            <person name="Tsubouchi T."/>
            <person name="Morono Y."/>
            <person name="Uchiyama I."/>
            <person name="Ito T."/>
            <person name="Fujiyama A."/>
            <person name="Inagaki F."/>
            <person name="Takami H."/>
        </authorList>
    </citation>
    <scope>NUCLEOTIDE SEQUENCE</scope>
    <source>
        <strain evidence="1">Expedition CK06-06</strain>
    </source>
</reference>
<comment type="caution">
    <text evidence="1">The sequence shown here is derived from an EMBL/GenBank/DDBJ whole genome shotgun (WGS) entry which is preliminary data.</text>
</comment>
<dbReference type="AlphaFoldDB" id="X1L2T0"/>
<accession>X1L2T0</accession>
<organism evidence="1">
    <name type="scientific">marine sediment metagenome</name>
    <dbReference type="NCBI Taxonomy" id="412755"/>
    <lineage>
        <taxon>unclassified sequences</taxon>
        <taxon>metagenomes</taxon>
        <taxon>ecological metagenomes</taxon>
    </lineage>
</organism>
<dbReference type="EMBL" id="BARV01000584">
    <property type="protein sequence ID" value="GAI00201.1"/>
    <property type="molecule type" value="Genomic_DNA"/>
</dbReference>
<gene>
    <name evidence="1" type="ORF">S06H3_02102</name>
</gene>
<feature type="non-terminal residue" evidence="1">
    <location>
        <position position="74"/>
    </location>
</feature>
<proteinExistence type="predicted"/>
<protein>
    <submittedName>
        <fullName evidence="1">Uncharacterized protein</fullName>
    </submittedName>
</protein>
<evidence type="ECO:0000313" key="1">
    <source>
        <dbReference type="EMBL" id="GAI00201.1"/>
    </source>
</evidence>
<sequence>MTEEQEPKSIDYKGKRVFTVCGCKGKVVTAEDGTKHLELECLSKEAREEMASILEQEAILRVILRWSLKRLLRY</sequence>